<dbReference type="GO" id="GO:0003755">
    <property type="term" value="F:peptidyl-prolyl cis-trans isomerase activity"/>
    <property type="evidence" value="ECO:0007669"/>
    <property type="project" value="InterPro"/>
</dbReference>
<feature type="region of interest" description="Disordered" evidence="1">
    <location>
        <begin position="335"/>
        <end position="360"/>
    </location>
</feature>
<dbReference type="RefSeq" id="WP_159750685.1">
    <property type="nucleotide sequence ID" value="NZ_CASSPE010000079.1"/>
</dbReference>
<dbReference type="AlphaFoldDB" id="A0A7X3MFF9"/>
<dbReference type="InterPro" id="IPR000297">
    <property type="entry name" value="PPIase_PpiC"/>
</dbReference>
<gene>
    <name evidence="4" type="ORF">GN277_08565</name>
</gene>
<feature type="chain" id="PRO_5039520531" evidence="2">
    <location>
        <begin position="21"/>
        <end position="360"/>
    </location>
</feature>
<dbReference type="EMBL" id="WUQX01000001">
    <property type="protein sequence ID" value="MXP75428.1"/>
    <property type="molecule type" value="Genomic_DNA"/>
</dbReference>
<name>A0A7X3MFF9_9FIRM</name>
<feature type="domain" description="PpiC" evidence="3">
    <location>
        <begin position="187"/>
        <end position="278"/>
    </location>
</feature>
<accession>A0A7X3MFF9</accession>
<comment type="caution">
    <text evidence="4">The sequence shown here is derived from an EMBL/GenBank/DDBJ whole genome shotgun (WGS) entry which is preliminary data.</text>
</comment>
<evidence type="ECO:0000256" key="2">
    <source>
        <dbReference type="SAM" id="SignalP"/>
    </source>
</evidence>
<keyword evidence="4" id="KW-0413">Isomerase</keyword>
<protein>
    <submittedName>
        <fullName evidence="4">Peptidyl-prolyl cis-trans isomerase</fullName>
    </submittedName>
</protein>
<dbReference type="SUPFAM" id="SSF54534">
    <property type="entry name" value="FKBP-like"/>
    <property type="match status" value="1"/>
</dbReference>
<feature type="signal peptide" evidence="2">
    <location>
        <begin position="1"/>
        <end position="20"/>
    </location>
</feature>
<organism evidence="4 5">
    <name type="scientific">Sporofaciens musculi</name>
    <dbReference type="NCBI Taxonomy" id="2681861"/>
    <lineage>
        <taxon>Bacteria</taxon>
        <taxon>Bacillati</taxon>
        <taxon>Bacillota</taxon>
        <taxon>Clostridia</taxon>
        <taxon>Lachnospirales</taxon>
        <taxon>Lachnospiraceae</taxon>
        <taxon>Sporofaciens</taxon>
    </lineage>
</organism>
<dbReference type="Pfam" id="PF13145">
    <property type="entry name" value="Rotamase_2"/>
    <property type="match status" value="1"/>
</dbReference>
<evidence type="ECO:0000256" key="1">
    <source>
        <dbReference type="SAM" id="MobiDB-lite"/>
    </source>
</evidence>
<proteinExistence type="predicted"/>
<evidence type="ECO:0000259" key="3">
    <source>
        <dbReference type="Pfam" id="PF13145"/>
    </source>
</evidence>
<evidence type="ECO:0000313" key="4">
    <source>
        <dbReference type="EMBL" id="MXP75428.1"/>
    </source>
</evidence>
<reference evidence="4 5" key="1">
    <citation type="submission" date="2019-12" db="EMBL/GenBank/DDBJ databases">
        <title>Sporaefaciens musculi gen. nov., sp. nov., a novel bacterium isolated from the caecum of an obese mouse.</title>
        <authorList>
            <person name="Rasmussen T.S."/>
            <person name="Streidl T."/>
            <person name="Hitch T.C.A."/>
            <person name="Wortmann E."/>
            <person name="Deptula P."/>
            <person name="Hansen M."/>
            <person name="Nielsen D.S."/>
            <person name="Clavel T."/>
            <person name="Vogensen F.K."/>
        </authorList>
    </citation>
    <scope>NUCLEOTIDE SEQUENCE [LARGE SCALE GENOMIC DNA]</scope>
    <source>
        <strain evidence="4 5">WCA-9-b2</strain>
    </source>
</reference>
<dbReference type="InterPro" id="IPR046357">
    <property type="entry name" value="PPIase_dom_sf"/>
</dbReference>
<sequence length="360" mass="40895">MKKKFLMLLMAGMLGVFSLAGCSSFEEDEVVMTVGEQKVTADIANFYARYVQAQYETYYSAYLGEDMWNSEAAEGKTYEESVKDSVLESLEDMVVLEAHMKDYDMSLSDEEKKIIEDAAKKFDSVNALEDKEKVSGSEETVKRVMTLMAIQKKMQSKIQEGADTEVSDEEAAQKSMQYVLFSYKTKDEDGNTKDMTDKEKKEVDKKAEEFAKGVKDAEDFEAYAKEKELEVEKGTFDSESKSPAEALIKEADKLNEGEITGVVKSDYGCYVAKVTSMLDREATDARKDTIVNDRKQELYADTCKEWRKDADIKVDQEVWKKIDFKDLKVTIREEVKDPYSNNVETDDVADAKKEAEENAD</sequence>
<dbReference type="PANTHER" id="PTHR47245:SF2">
    <property type="entry name" value="PEPTIDYL-PROLYL CIS-TRANS ISOMERASE HP_0175-RELATED"/>
    <property type="match status" value="1"/>
</dbReference>
<keyword evidence="2" id="KW-0732">Signal</keyword>
<evidence type="ECO:0000313" key="5">
    <source>
        <dbReference type="Proteomes" id="UP000460412"/>
    </source>
</evidence>
<dbReference type="PANTHER" id="PTHR47245">
    <property type="entry name" value="PEPTIDYLPROLYL ISOMERASE"/>
    <property type="match status" value="1"/>
</dbReference>
<dbReference type="InterPro" id="IPR050245">
    <property type="entry name" value="PrsA_foldase"/>
</dbReference>
<dbReference type="Gene3D" id="3.10.50.40">
    <property type="match status" value="1"/>
</dbReference>
<keyword evidence="5" id="KW-1185">Reference proteome</keyword>
<dbReference type="PROSITE" id="PS51257">
    <property type="entry name" value="PROKAR_LIPOPROTEIN"/>
    <property type="match status" value="1"/>
</dbReference>
<feature type="compositionally biased region" description="Basic and acidic residues" evidence="1">
    <location>
        <begin position="349"/>
        <end position="360"/>
    </location>
</feature>
<dbReference type="Proteomes" id="UP000460412">
    <property type="component" value="Unassembled WGS sequence"/>
</dbReference>